<dbReference type="InterPro" id="IPR004242">
    <property type="entry name" value="Transposase_21"/>
</dbReference>
<dbReference type="OrthoDB" id="1878503at2759"/>
<sequence length="288" mass="32125">MGIPSMYGRRMPVADELPCPAHGFRAWRRTPVADELPCPAHGFHARSVTDYIRRLFASRHYSKEIRHHAKSAAERGLPDGFICDITDGKAYIVMKESEQGGQPPLHDTDILLGVFTDGVQAYKDDASYSLYPVAITAYNFSPDIRYTHGVTTVLGILPGSRKKDEGERPRVGCVLKLLSRELESLAECGVDTFDAHTESYINVRVRLLTAGGDYRAIEDMLRMSGAPRVKHGCYKCWTAGSKGVHKYNYPGAWTWLDVRSPFVLSLRRKLSCACAGELRELNPRPLAP</sequence>
<dbReference type="InParanoid" id="D8UKW9"/>
<accession>D8UKW9</accession>
<dbReference type="KEGG" id="vcn:VOLCADRAFT_100738"/>
<dbReference type="AlphaFoldDB" id="D8UKW9"/>
<proteinExistence type="predicted"/>
<dbReference type="RefSeq" id="XP_002959305.1">
    <property type="nucleotide sequence ID" value="XM_002959259.1"/>
</dbReference>
<evidence type="ECO:0000313" key="2">
    <source>
        <dbReference type="Proteomes" id="UP000001058"/>
    </source>
</evidence>
<protein>
    <submittedName>
        <fullName evidence="1">Uncharacterized protein</fullName>
    </submittedName>
</protein>
<dbReference type="GeneID" id="9626355"/>
<organism evidence="2">
    <name type="scientific">Volvox carteri f. nagariensis</name>
    <dbReference type="NCBI Taxonomy" id="3068"/>
    <lineage>
        <taxon>Eukaryota</taxon>
        <taxon>Viridiplantae</taxon>
        <taxon>Chlorophyta</taxon>
        <taxon>core chlorophytes</taxon>
        <taxon>Chlorophyceae</taxon>
        <taxon>CS clade</taxon>
        <taxon>Chlamydomonadales</taxon>
        <taxon>Volvocaceae</taxon>
        <taxon>Volvox</taxon>
    </lineage>
</organism>
<dbReference type="EMBL" id="GL378469">
    <property type="protein sequence ID" value="EFJ39630.1"/>
    <property type="molecule type" value="Genomic_DNA"/>
</dbReference>
<gene>
    <name evidence="1" type="ORF">VOLCADRAFT_100738</name>
</gene>
<evidence type="ECO:0000313" key="1">
    <source>
        <dbReference type="EMBL" id="EFJ39630.1"/>
    </source>
</evidence>
<dbReference type="Proteomes" id="UP000001058">
    <property type="component" value="Unassembled WGS sequence"/>
</dbReference>
<reference evidence="1 2" key="1">
    <citation type="journal article" date="2010" name="Science">
        <title>Genomic analysis of organismal complexity in the multicellular green alga Volvox carteri.</title>
        <authorList>
            <person name="Prochnik S.E."/>
            <person name="Umen J."/>
            <person name="Nedelcu A.M."/>
            <person name="Hallmann A."/>
            <person name="Miller S.M."/>
            <person name="Nishii I."/>
            <person name="Ferris P."/>
            <person name="Kuo A."/>
            <person name="Mitros T."/>
            <person name="Fritz-Laylin L.K."/>
            <person name="Hellsten U."/>
            <person name="Chapman J."/>
            <person name="Simakov O."/>
            <person name="Rensing S.A."/>
            <person name="Terry A."/>
            <person name="Pangilinan J."/>
            <person name="Kapitonov V."/>
            <person name="Jurka J."/>
            <person name="Salamov A."/>
            <person name="Shapiro H."/>
            <person name="Schmutz J."/>
            <person name="Grimwood J."/>
            <person name="Lindquist E."/>
            <person name="Lucas S."/>
            <person name="Grigoriev I.V."/>
            <person name="Schmitt R."/>
            <person name="Kirk D."/>
            <person name="Rokhsar D.S."/>
        </authorList>
    </citation>
    <scope>NUCLEOTIDE SEQUENCE [LARGE SCALE GENOMIC DNA]</scope>
    <source>
        <strain evidence="2">f. Nagariensis / Eve</strain>
    </source>
</reference>
<keyword evidence="2" id="KW-1185">Reference proteome</keyword>
<name>D8UKW9_VOLCA</name>
<dbReference type="Pfam" id="PF02992">
    <property type="entry name" value="Transposase_21"/>
    <property type="match status" value="1"/>
</dbReference>